<feature type="domain" description="Glycosyltransferase 61 catalytic" evidence="1">
    <location>
        <begin position="122"/>
        <end position="296"/>
    </location>
</feature>
<accession>A2GG83</accession>
<dbReference type="AlphaFoldDB" id="A2GG83"/>
<gene>
    <name evidence="2" type="ORF">TVAG_285340</name>
</gene>
<reference evidence="2" key="1">
    <citation type="submission" date="2006-10" db="EMBL/GenBank/DDBJ databases">
        <authorList>
            <person name="Amadeo P."/>
            <person name="Zhao Q."/>
            <person name="Wortman J."/>
            <person name="Fraser-Liggett C."/>
            <person name="Carlton J."/>
        </authorList>
    </citation>
    <scope>NUCLEOTIDE SEQUENCE</scope>
    <source>
        <strain evidence="2">G3</strain>
    </source>
</reference>
<dbReference type="KEGG" id="tva:4741466"/>
<organism evidence="2 3">
    <name type="scientific">Trichomonas vaginalis (strain ATCC PRA-98 / G3)</name>
    <dbReference type="NCBI Taxonomy" id="412133"/>
    <lineage>
        <taxon>Eukaryota</taxon>
        <taxon>Metamonada</taxon>
        <taxon>Parabasalia</taxon>
        <taxon>Trichomonadida</taxon>
        <taxon>Trichomonadidae</taxon>
        <taxon>Trichomonas</taxon>
    </lineage>
</organism>
<sequence length="386" mass="44975">MFLLVNGIQKYNSTSTRNAKNLELIDNYSIILPNDNYLKIRLNLNSKDFEKGNSFDKNCLGLQHSIYHHFHRADVCLYGVYYYDYFIELSRMHDDYVYPPAINHSLQIYEKIVLGFSHHVQYGHFMHDMLCPIISMPAEILNDAEIFVCFNENEARNIFNFLGFDPNHVHALTNQWVHGIDVHATVSSFGVNAMFKSWIDLHHLIYKKYNLYDIEPTLFTAINKPGSNWGYIGNFDSLIERAKELYPEYNWTLYPAETLFNIEFTAKLLAATKLFISAPGSTCFNCIYMHPNTHILFFSRLLPDNPALASALTLGIYVYSINSPNLKHVFMIDFDNGLHEIMYVVKHGQWGNGVKHRSKLLFDFSFYEKGYDLYRNVPYRKGSLEK</sequence>
<evidence type="ECO:0000259" key="1">
    <source>
        <dbReference type="Pfam" id="PF04577"/>
    </source>
</evidence>
<dbReference type="InterPro" id="IPR049625">
    <property type="entry name" value="Glyco_transf_61_cat"/>
</dbReference>
<dbReference type="EMBL" id="DS115697">
    <property type="protein sequence ID" value="EAX83833.1"/>
    <property type="molecule type" value="Genomic_DNA"/>
</dbReference>
<dbReference type="GO" id="GO:0016757">
    <property type="term" value="F:glycosyltransferase activity"/>
    <property type="evidence" value="ECO:0000318"/>
    <property type="project" value="GO_Central"/>
</dbReference>
<evidence type="ECO:0000313" key="3">
    <source>
        <dbReference type="Proteomes" id="UP000001542"/>
    </source>
</evidence>
<evidence type="ECO:0000313" key="2">
    <source>
        <dbReference type="EMBL" id="EAX83833.1"/>
    </source>
</evidence>
<dbReference type="RefSeq" id="XP_001296763.1">
    <property type="nucleotide sequence ID" value="XM_001296762.1"/>
</dbReference>
<keyword evidence="3" id="KW-1185">Reference proteome</keyword>
<proteinExistence type="predicted"/>
<dbReference type="VEuPathDB" id="TrichDB:TVAGG3_0008860"/>
<dbReference type="Pfam" id="PF04577">
    <property type="entry name" value="Glyco_transf_61"/>
    <property type="match status" value="1"/>
</dbReference>
<reference evidence="2" key="2">
    <citation type="journal article" date="2007" name="Science">
        <title>Draft genome sequence of the sexually transmitted pathogen Trichomonas vaginalis.</title>
        <authorList>
            <person name="Carlton J.M."/>
            <person name="Hirt R.P."/>
            <person name="Silva J.C."/>
            <person name="Delcher A.L."/>
            <person name="Schatz M."/>
            <person name="Zhao Q."/>
            <person name="Wortman J.R."/>
            <person name="Bidwell S.L."/>
            <person name="Alsmark U.C.M."/>
            <person name="Besteiro S."/>
            <person name="Sicheritz-Ponten T."/>
            <person name="Noel C.J."/>
            <person name="Dacks J.B."/>
            <person name="Foster P.G."/>
            <person name="Simillion C."/>
            <person name="Van de Peer Y."/>
            <person name="Miranda-Saavedra D."/>
            <person name="Barton G.J."/>
            <person name="Westrop G.D."/>
            <person name="Mueller S."/>
            <person name="Dessi D."/>
            <person name="Fiori P.L."/>
            <person name="Ren Q."/>
            <person name="Paulsen I."/>
            <person name="Zhang H."/>
            <person name="Bastida-Corcuera F.D."/>
            <person name="Simoes-Barbosa A."/>
            <person name="Brown M.T."/>
            <person name="Hayes R.D."/>
            <person name="Mukherjee M."/>
            <person name="Okumura C.Y."/>
            <person name="Schneider R."/>
            <person name="Smith A.J."/>
            <person name="Vanacova S."/>
            <person name="Villalvazo M."/>
            <person name="Haas B.J."/>
            <person name="Pertea M."/>
            <person name="Feldblyum T.V."/>
            <person name="Utterback T.R."/>
            <person name="Shu C.L."/>
            <person name="Osoegawa K."/>
            <person name="de Jong P.J."/>
            <person name="Hrdy I."/>
            <person name="Horvathova L."/>
            <person name="Zubacova Z."/>
            <person name="Dolezal P."/>
            <person name="Malik S.B."/>
            <person name="Logsdon J.M. Jr."/>
            <person name="Henze K."/>
            <person name="Gupta A."/>
            <person name="Wang C.C."/>
            <person name="Dunne R.L."/>
            <person name="Upcroft J.A."/>
            <person name="Upcroft P."/>
            <person name="White O."/>
            <person name="Salzberg S.L."/>
            <person name="Tang P."/>
            <person name="Chiu C.-H."/>
            <person name="Lee Y.-S."/>
            <person name="Embley T.M."/>
            <person name="Coombs G.H."/>
            <person name="Mottram J.C."/>
            <person name="Tachezy J."/>
            <person name="Fraser-Liggett C.M."/>
            <person name="Johnson P.J."/>
        </authorList>
    </citation>
    <scope>NUCLEOTIDE SEQUENCE [LARGE SCALE GENOMIC DNA]</scope>
    <source>
        <strain evidence="2">G3</strain>
    </source>
</reference>
<dbReference type="Proteomes" id="UP000001542">
    <property type="component" value="Unassembled WGS sequence"/>
</dbReference>
<dbReference type="InParanoid" id="A2GG83"/>
<dbReference type="VEuPathDB" id="TrichDB:TVAG_285340"/>
<protein>
    <recommendedName>
        <fullName evidence="1">Glycosyltransferase 61 catalytic domain-containing protein</fullName>
    </recommendedName>
</protein>
<name>A2GG83_TRIV3</name>